<dbReference type="Proteomes" id="UP000243406">
    <property type="component" value="Unassembled WGS sequence"/>
</dbReference>
<keyword evidence="7 9" id="KW-0411">Iron-sulfur</keyword>
<evidence type="ECO:0000256" key="3">
    <source>
        <dbReference type="ARBA" id="ARBA00022679"/>
    </source>
</evidence>
<evidence type="ECO:0000256" key="8">
    <source>
        <dbReference type="ARBA" id="ARBA00047326"/>
    </source>
</evidence>
<dbReference type="UniPathway" id="UPA00538">
    <property type="reaction ID" value="UER00593"/>
</dbReference>
<dbReference type="CDD" id="cd01335">
    <property type="entry name" value="Radical_SAM"/>
    <property type="match status" value="1"/>
</dbReference>
<name>A0A1T5A800_9FIRM</name>
<dbReference type="GO" id="GO:0046872">
    <property type="term" value="F:metal ion binding"/>
    <property type="evidence" value="ECO:0007669"/>
    <property type="project" value="UniProtKB-KW"/>
</dbReference>
<dbReference type="EC" id="2.8.1.8" evidence="9"/>
<evidence type="ECO:0000313" key="12">
    <source>
        <dbReference type="Proteomes" id="UP000243406"/>
    </source>
</evidence>
<keyword evidence="1 9" id="KW-0004">4Fe-4S</keyword>
<reference evidence="12" key="1">
    <citation type="submission" date="2017-02" db="EMBL/GenBank/DDBJ databases">
        <authorList>
            <person name="Varghese N."/>
            <person name="Submissions S."/>
        </authorList>
    </citation>
    <scope>NUCLEOTIDE SEQUENCE [LARGE SCALE GENOMIC DNA]</scope>
    <source>
        <strain evidence="12">ATCC 35199</strain>
    </source>
</reference>
<dbReference type="PANTHER" id="PTHR10949">
    <property type="entry name" value="LIPOYL SYNTHASE"/>
    <property type="match status" value="1"/>
</dbReference>
<sequence length="282" mass="31589">MKKPDWLKVKLQNGAKTQNVNNILGSLSLNTVCSEANCPNKMECFERGTATFMILGKNCTRNCRFCNVTQESPEEVNLDEAKNVAMAVKKLKLRHAVITSVTRDDLADQGANQFAKVVNAVRLENPNVTIELLIPDMQGKKDCLDIVLNSNPEVLNHNIETVKELYFDVRPMADFKRSLEVLEYSKKIKPKIYTKSGLMLGLGEKSDQVVETLKCLRSVDCDILTLGQYLQPSSKHIKVKEYVSPAQFDEYKAIASDLGFKSIASAPLVRSSYFAEDLIDSF</sequence>
<dbReference type="SFLD" id="SFLDG01058">
    <property type="entry name" value="lipoyl_synthase_like"/>
    <property type="match status" value="1"/>
</dbReference>
<keyword evidence="3 9" id="KW-0808">Transferase</keyword>
<dbReference type="OrthoDB" id="9787898at2"/>
<feature type="binding site" evidence="9">
    <location>
        <position position="63"/>
    </location>
    <ligand>
        <name>[4Fe-4S] cluster</name>
        <dbReference type="ChEBI" id="CHEBI:49883"/>
        <label>2</label>
        <note>4Fe-4S-S-AdoMet</note>
    </ligand>
</feature>
<evidence type="ECO:0000256" key="4">
    <source>
        <dbReference type="ARBA" id="ARBA00022691"/>
    </source>
</evidence>
<protein>
    <recommendedName>
        <fullName evidence="9">Lipoyl synthase</fullName>
        <ecNumber evidence="9">2.8.1.8</ecNumber>
    </recommendedName>
    <alternativeName>
        <fullName evidence="9">Lip-syn</fullName>
        <shortName evidence="9">LS</shortName>
    </alternativeName>
    <alternativeName>
        <fullName evidence="9">Lipoate synthase</fullName>
    </alternativeName>
    <alternativeName>
        <fullName evidence="9">Lipoic acid synthase</fullName>
    </alternativeName>
    <alternativeName>
        <fullName evidence="9">Sulfur insertion protein LipA</fullName>
    </alternativeName>
</protein>
<dbReference type="InterPro" id="IPR007197">
    <property type="entry name" value="rSAM"/>
</dbReference>
<evidence type="ECO:0000256" key="1">
    <source>
        <dbReference type="ARBA" id="ARBA00022485"/>
    </source>
</evidence>
<dbReference type="Pfam" id="PF04055">
    <property type="entry name" value="Radical_SAM"/>
    <property type="match status" value="1"/>
</dbReference>
<evidence type="ECO:0000256" key="2">
    <source>
        <dbReference type="ARBA" id="ARBA00022490"/>
    </source>
</evidence>
<dbReference type="Gene3D" id="3.20.20.70">
    <property type="entry name" value="Aldolase class I"/>
    <property type="match status" value="1"/>
</dbReference>
<dbReference type="EMBL" id="FUYN01000001">
    <property type="protein sequence ID" value="SKB31046.1"/>
    <property type="molecule type" value="Genomic_DNA"/>
</dbReference>
<dbReference type="InterPro" id="IPR003698">
    <property type="entry name" value="Lipoyl_synth"/>
</dbReference>
<dbReference type="GO" id="GO:0016992">
    <property type="term" value="F:lipoate synthase activity"/>
    <property type="evidence" value="ECO:0007669"/>
    <property type="project" value="UniProtKB-UniRule"/>
</dbReference>
<feature type="binding site" evidence="9">
    <location>
        <position position="44"/>
    </location>
    <ligand>
        <name>[4Fe-4S] cluster</name>
        <dbReference type="ChEBI" id="CHEBI:49883"/>
        <label>1</label>
    </ligand>
</feature>
<feature type="binding site" evidence="9">
    <location>
        <position position="38"/>
    </location>
    <ligand>
        <name>[4Fe-4S] cluster</name>
        <dbReference type="ChEBI" id="CHEBI:49883"/>
        <label>1</label>
    </ligand>
</feature>
<evidence type="ECO:0000313" key="11">
    <source>
        <dbReference type="EMBL" id="SKB31046.1"/>
    </source>
</evidence>
<dbReference type="SUPFAM" id="SSF102114">
    <property type="entry name" value="Radical SAM enzymes"/>
    <property type="match status" value="1"/>
</dbReference>
<evidence type="ECO:0000256" key="7">
    <source>
        <dbReference type="ARBA" id="ARBA00023014"/>
    </source>
</evidence>
<evidence type="ECO:0000259" key="10">
    <source>
        <dbReference type="PROSITE" id="PS51918"/>
    </source>
</evidence>
<dbReference type="PANTHER" id="PTHR10949:SF0">
    <property type="entry name" value="LIPOYL SYNTHASE, MITOCHONDRIAL"/>
    <property type="match status" value="1"/>
</dbReference>
<evidence type="ECO:0000256" key="5">
    <source>
        <dbReference type="ARBA" id="ARBA00022723"/>
    </source>
</evidence>
<evidence type="ECO:0000256" key="9">
    <source>
        <dbReference type="HAMAP-Rule" id="MF_00206"/>
    </source>
</evidence>
<dbReference type="GO" id="GO:0009249">
    <property type="term" value="P:protein lipoylation"/>
    <property type="evidence" value="ECO:0007669"/>
    <property type="project" value="UniProtKB-UniRule"/>
</dbReference>
<keyword evidence="5 9" id="KW-0479">Metal-binding</keyword>
<dbReference type="RefSeq" id="WP_079588787.1">
    <property type="nucleotide sequence ID" value="NZ_FUYN01000001.1"/>
</dbReference>
<accession>A0A1T5A800</accession>
<dbReference type="InterPro" id="IPR006638">
    <property type="entry name" value="Elp3/MiaA/NifB-like_rSAM"/>
</dbReference>
<dbReference type="InterPro" id="IPR013785">
    <property type="entry name" value="Aldolase_TIM"/>
</dbReference>
<dbReference type="SFLD" id="SFLDF00271">
    <property type="entry name" value="lipoyl_synthase"/>
    <property type="match status" value="1"/>
</dbReference>
<dbReference type="GO" id="GO:0005737">
    <property type="term" value="C:cytoplasm"/>
    <property type="evidence" value="ECO:0007669"/>
    <property type="project" value="UniProtKB-SubCell"/>
</dbReference>
<dbReference type="FunFam" id="3.20.20.70:FF:000040">
    <property type="entry name" value="Lipoyl synthase"/>
    <property type="match status" value="1"/>
</dbReference>
<comment type="similarity">
    <text evidence="9">Belongs to the radical SAM superfamily. Lipoyl synthase family.</text>
</comment>
<gene>
    <name evidence="9" type="primary">lipA</name>
    <name evidence="11" type="ORF">SAMN02745120_0851</name>
</gene>
<feature type="binding site" evidence="9">
    <location>
        <position position="59"/>
    </location>
    <ligand>
        <name>[4Fe-4S] cluster</name>
        <dbReference type="ChEBI" id="CHEBI:49883"/>
        <label>2</label>
        <note>4Fe-4S-S-AdoMet</note>
    </ligand>
</feature>
<comment type="pathway">
    <text evidence="9">Protein modification; protein lipoylation via endogenous pathway; protein N(6)-(lipoyl)lysine from octanoyl-[acyl-carrier-protein]: step 2/2.</text>
</comment>
<dbReference type="SMART" id="SM00729">
    <property type="entry name" value="Elp3"/>
    <property type="match status" value="1"/>
</dbReference>
<keyword evidence="2 9" id="KW-0963">Cytoplasm</keyword>
<dbReference type="GO" id="GO:0051539">
    <property type="term" value="F:4 iron, 4 sulfur cluster binding"/>
    <property type="evidence" value="ECO:0007669"/>
    <property type="project" value="UniProtKB-UniRule"/>
</dbReference>
<dbReference type="NCBIfam" id="NF009544">
    <property type="entry name" value="PRK12928.1"/>
    <property type="match status" value="1"/>
</dbReference>
<comment type="function">
    <text evidence="9">Catalyzes the radical-mediated insertion of two sulfur atoms into the C-6 and C-8 positions of the octanoyl moiety bound to the lipoyl domains of lipoate-dependent enzymes, thereby converting the octanoylated domains into lipoylated derivatives.</text>
</comment>
<comment type="subcellular location">
    <subcellularLocation>
        <location evidence="9">Cytoplasm</location>
    </subcellularLocation>
</comment>
<dbReference type="PIRSF" id="PIRSF005963">
    <property type="entry name" value="Lipoyl_synth"/>
    <property type="match status" value="1"/>
</dbReference>
<dbReference type="NCBIfam" id="TIGR00510">
    <property type="entry name" value="lipA"/>
    <property type="match status" value="1"/>
</dbReference>
<feature type="binding site" evidence="9">
    <location>
        <position position="66"/>
    </location>
    <ligand>
        <name>[4Fe-4S] cluster</name>
        <dbReference type="ChEBI" id="CHEBI:49883"/>
        <label>2</label>
        <note>4Fe-4S-S-AdoMet</note>
    </ligand>
</feature>
<proteinExistence type="inferred from homology"/>
<comment type="cofactor">
    <cofactor evidence="9">
        <name>[4Fe-4S] cluster</name>
        <dbReference type="ChEBI" id="CHEBI:49883"/>
    </cofactor>
    <text evidence="9">Binds 2 [4Fe-4S] clusters per subunit. One cluster is coordinated with 3 cysteines and an exchangeable S-adenosyl-L-methionine.</text>
</comment>
<dbReference type="PROSITE" id="PS51918">
    <property type="entry name" value="RADICAL_SAM"/>
    <property type="match status" value="1"/>
</dbReference>
<dbReference type="SFLD" id="SFLDS00029">
    <property type="entry name" value="Radical_SAM"/>
    <property type="match status" value="1"/>
</dbReference>
<dbReference type="AlphaFoldDB" id="A0A1T5A800"/>
<feature type="domain" description="Radical SAM core" evidence="10">
    <location>
        <begin position="45"/>
        <end position="261"/>
    </location>
</feature>
<feature type="binding site" evidence="9">
    <location>
        <position position="272"/>
    </location>
    <ligand>
        <name>[4Fe-4S] cluster</name>
        <dbReference type="ChEBI" id="CHEBI:49883"/>
        <label>1</label>
    </ligand>
</feature>
<organism evidence="11 12">
    <name type="scientific">Acetoanaerobium noterae</name>
    <dbReference type="NCBI Taxonomy" id="745369"/>
    <lineage>
        <taxon>Bacteria</taxon>
        <taxon>Bacillati</taxon>
        <taxon>Bacillota</taxon>
        <taxon>Clostridia</taxon>
        <taxon>Peptostreptococcales</taxon>
        <taxon>Filifactoraceae</taxon>
        <taxon>Acetoanaerobium</taxon>
    </lineage>
</organism>
<keyword evidence="6 9" id="KW-0408">Iron</keyword>
<dbReference type="NCBIfam" id="NF004019">
    <property type="entry name" value="PRK05481.1"/>
    <property type="match status" value="1"/>
</dbReference>
<comment type="catalytic activity">
    <reaction evidence="8 9">
        <text>[[Fe-S] cluster scaffold protein carrying a second [4Fe-4S](2+) cluster] + N(6)-octanoyl-L-lysyl-[protein] + 2 oxidized [2Fe-2S]-[ferredoxin] + 2 S-adenosyl-L-methionine + 4 H(+) = [[Fe-S] cluster scaffold protein] + N(6)-[(R)-dihydrolipoyl]-L-lysyl-[protein] + 4 Fe(3+) + 2 hydrogen sulfide + 2 5'-deoxyadenosine + 2 L-methionine + 2 reduced [2Fe-2S]-[ferredoxin]</text>
        <dbReference type="Rhea" id="RHEA:16585"/>
        <dbReference type="Rhea" id="RHEA-COMP:9928"/>
        <dbReference type="Rhea" id="RHEA-COMP:10000"/>
        <dbReference type="Rhea" id="RHEA-COMP:10001"/>
        <dbReference type="Rhea" id="RHEA-COMP:10475"/>
        <dbReference type="Rhea" id="RHEA-COMP:14568"/>
        <dbReference type="Rhea" id="RHEA-COMP:14569"/>
        <dbReference type="ChEBI" id="CHEBI:15378"/>
        <dbReference type="ChEBI" id="CHEBI:17319"/>
        <dbReference type="ChEBI" id="CHEBI:29034"/>
        <dbReference type="ChEBI" id="CHEBI:29919"/>
        <dbReference type="ChEBI" id="CHEBI:33722"/>
        <dbReference type="ChEBI" id="CHEBI:33737"/>
        <dbReference type="ChEBI" id="CHEBI:33738"/>
        <dbReference type="ChEBI" id="CHEBI:57844"/>
        <dbReference type="ChEBI" id="CHEBI:59789"/>
        <dbReference type="ChEBI" id="CHEBI:78809"/>
        <dbReference type="ChEBI" id="CHEBI:83100"/>
        <dbReference type="EC" id="2.8.1.8"/>
    </reaction>
</comment>
<feature type="binding site" evidence="9">
    <location>
        <position position="33"/>
    </location>
    <ligand>
        <name>[4Fe-4S] cluster</name>
        <dbReference type="ChEBI" id="CHEBI:49883"/>
        <label>1</label>
    </ligand>
</feature>
<dbReference type="HAMAP" id="MF_00206">
    <property type="entry name" value="Lipoyl_synth"/>
    <property type="match status" value="1"/>
</dbReference>
<keyword evidence="4 9" id="KW-0949">S-adenosyl-L-methionine</keyword>
<dbReference type="InterPro" id="IPR058240">
    <property type="entry name" value="rSAM_sf"/>
</dbReference>
<keyword evidence="12" id="KW-1185">Reference proteome</keyword>
<evidence type="ECO:0000256" key="6">
    <source>
        <dbReference type="ARBA" id="ARBA00023004"/>
    </source>
</evidence>